<organism evidence="3 4">
    <name type="scientific">Capsella rubella</name>
    <dbReference type="NCBI Taxonomy" id="81985"/>
    <lineage>
        <taxon>Eukaryota</taxon>
        <taxon>Viridiplantae</taxon>
        <taxon>Streptophyta</taxon>
        <taxon>Embryophyta</taxon>
        <taxon>Tracheophyta</taxon>
        <taxon>Spermatophyta</taxon>
        <taxon>Magnoliopsida</taxon>
        <taxon>eudicotyledons</taxon>
        <taxon>Gunneridae</taxon>
        <taxon>Pentapetalae</taxon>
        <taxon>rosids</taxon>
        <taxon>malvids</taxon>
        <taxon>Brassicales</taxon>
        <taxon>Brassicaceae</taxon>
        <taxon>Camelineae</taxon>
        <taxon>Capsella</taxon>
    </lineage>
</organism>
<dbReference type="STRING" id="81985.R0HGA7"/>
<accession>R0HGA7</accession>
<sequence>EMYGKVIVTSKVPLPNYRPDLDDKLPQQEVVLPLSLERRVERLLQEHLDRRQLSSRKRRSMQRAWQRRTMLEFRKSLPSFVDKERLLQAIARNQAIVVSGGPECVKTTQLPQYILESEIESDFVIIVLKSFFPRRPDLRLILMSVTLKAELFSNEFHRDPYLVKRVSAATAVDVRATEIPYTFAPCIAVKILYSGSYKFSPSAKVL</sequence>
<dbReference type="GO" id="GO:0003724">
    <property type="term" value="F:RNA helicase activity"/>
    <property type="evidence" value="ECO:0007669"/>
    <property type="project" value="UniProtKB-EC"/>
</dbReference>
<dbReference type="GO" id="GO:0003723">
    <property type="term" value="F:RNA binding"/>
    <property type="evidence" value="ECO:0007669"/>
    <property type="project" value="TreeGrafter"/>
</dbReference>
<dbReference type="PANTHER" id="PTHR18934:SF103">
    <property type="entry name" value="RNA HELICASE"/>
    <property type="match status" value="1"/>
</dbReference>
<comment type="catalytic activity">
    <reaction evidence="2">
        <text>ATP + H2O = ADP + phosphate + H(+)</text>
        <dbReference type="Rhea" id="RHEA:13065"/>
        <dbReference type="ChEBI" id="CHEBI:15377"/>
        <dbReference type="ChEBI" id="CHEBI:15378"/>
        <dbReference type="ChEBI" id="CHEBI:30616"/>
        <dbReference type="ChEBI" id="CHEBI:43474"/>
        <dbReference type="ChEBI" id="CHEBI:456216"/>
        <dbReference type="EC" id="3.6.4.13"/>
    </reaction>
</comment>
<feature type="non-terminal residue" evidence="3">
    <location>
        <position position="1"/>
    </location>
</feature>
<dbReference type="GO" id="GO:0005634">
    <property type="term" value="C:nucleus"/>
    <property type="evidence" value="ECO:0007669"/>
    <property type="project" value="TreeGrafter"/>
</dbReference>
<evidence type="ECO:0000256" key="2">
    <source>
        <dbReference type="ARBA" id="ARBA00047984"/>
    </source>
</evidence>
<gene>
    <name evidence="3" type="ORF">CARUB_v10003557mg</name>
</gene>
<name>R0HGA7_9BRAS</name>
<dbReference type="Gene3D" id="3.40.50.300">
    <property type="entry name" value="P-loop containing nucleotide triphosphate hydrolases"/>
    <property type="match status" value="2"/>
</dbReference>
<dbReference type="EMBL" id="KB870810">
    <property type="protein sequence ID" value="EOA22833.1"/>
    <property type="molecule type" value="Genomic_DNA"/>
</dbReference>
<evidence type="ECO:0000313" key="4">
    <source>
        <dbReference type="Proteomes" id="UP000029121"/>
    </source>
</evidence>
<keyword evidence="4" id="KW-1185">Reference proteome</keyword>
<protein>
    <recommendedName>
        <fullName evidence="1">RNA helicase</fullName>
        <ecNumber evidence="1">3.6.4.13</ecNumber>
    </recommendedName>
</protein>
<evidence type="ECO:0000313" key="3">
    <source>
        <dbReference type="EMBL" id="EOA22833.1"/>
    </source>
</evidence>
<dbReference type="InterPro" id="IPR027417">
    <property type="entry name" value="P-loop_NTPase"/>
</dbReference>
<dbReference type="Proteomes" id="UP000029121">
    <property type="component" value="Unassembled WGS sequence"/>
</dbReference>
<reference evidence="4" key="1">
    <citation type="journal article" date="2013" name="Nat. Genet.">
        <title>The Capsella rubella genome and the genomic consequences of rapid mating system evolution.</title>
        <authorList>
            <person name="Slotte T."/>
            <person name="Hazzouri K.M."/>
            <person name="Agren J.A."/>
            <person name="Koenig D."/>
            <person name="Maumus F."/>
            <person name="Guo Y.L."/>
            <person name="Steige K."/>
            <person name="Platts A.E."/>
            <person name="Escobar J.S."/>
            <person name="Newman L.K."/>
            <person name="Wang W."/>
            <person name="Mandakova T."/>
            <person name="Vello E."/>
            <person name="Smith L.M."/>
            <person name="Henz S.R."/>
            <person name="Steffen J."/>
            <person name="Takuno S."/>
            <person name="Brandvain Y."/>
            <person name="Coop G."/>
            <person name="Andolfatto P."/>
            <person name="Hu T.T."/>
            <person name="Blanchette M."/>
            <person name="Clark R.M."/>
            <person name="Quesneville H."/>
            <person name="Nordborg M."/>
            <person name="Gaut B.S."/>
            <person name="Lysak M.A."/>
            <person name="Jenkins J."/>
            <person name="Grimwood J."/>
            <person name="Chapman J."/>
            <person name="Prochnik S."/>
            <person name="Shu S."/>
            <person name="Rokhsar D."/>
            <person name="Schmutz J."/>
            <person name="Weigel D."/>
            <person name="Wright S.I."/>
        </authorList>
    </citation>
    <scope>NUCLEOTIDE SEQUENCE [LARGE SCALE GENOMIC DNA]</scope>
    <source>
        <strain evidence="4">cv. Monte Gargano</strain>
    </source>
</reference>
<dbReference type="PANTHER" id="PTHR18934">
    <property type="entry name" value="ATP-DEPENDENT RNA HELICASE"/>
    <property type="match status" value="1"/>
</dbReference>
<dbReference type="EC" id="3.6.4.13" evidence="1"/>
<dbReference type="AlphaFoldDB" id="R0HGA7"/>
<proteinExistence type="predicted"/>
<dbReference type="eggNOG" id="KOG0920">
    <property type="taxonomic scope" value="Eukaryota"/>
</dbReference>
<evidence type="ECO:0000256" key="1">
    <source>
        <dbReference type="ARBA" id="ARBA00012552"/>
    </source>
</evidence>